<evidence type="ECO:0000313" key="3">
    <source>
        <dbReference type="Proteomes" id="UP000192472"/>
    </source>
</evidence>
<evidence type="ECO:0000259" key="1">
    <source>
        <dbReference type="Pfam" id="PF08818"/>
    </source>
</evidence>
<organism evidence="2 3">
    <name type="scientific">Reichenbachiella faecimaris</name>
    <dbReference type="NCBI Taxonomy" id="692418"/>
    <lineage>
        <taxon>Bacteria</taxon>
        <taxon>Pseudomonadati</taxon>
        <taxon>Bacteroidota</taxon>
        <taxon>Cytophagia</taxon>
        <taxon>Cytophagales</taxon>
        <taxon>Reichenbachiellaceae</taxon>
        <taxon>Reichenbachiella</taxon>
    </lineage>
</organism>
<protein>
    <recommendedName>
        <fullName evidence="1">YdhG-like domain-containing protein</fullName>
    </recommendedName>
</protein>
<sequence>MTNVDAYITNIEGTQGEIMTVLNDIIMNNDRMESKLRYGIPFYFQKSWVCYLNPLKMGGIELCFLRAIELSNENGLLDFKKRKQVAGITYSSLEDINLTHLIPVIQEALILDESVKYESKRNK</sequence>
<dbReference type="Proteomes" id="UP000192472">
    <property type="component" value="Unassembled WGS sequence"/>
</dbReference>
<keyword evidence="3" id="KW-1185">Reference proteome</keyword>
<dbReference type="InterPro" id="IPR014922">
    <property type="entry name" value="YdhG-like"/>
</dbReference>
<dbReference type="RefSeq" id="WP_084372560.1">
    <property type="nucleotide sequence ID" value="NZ_FWYF01000002.1"/>
</dbReference>
<dbReference type="STRING" id="692418.SAMN04488029_1870"/>
<evidence type="ECO:0000313" key="2">
    <source>
        <dbReference type="EMBL" id="SMD34147.1"/>
    </source>
</evidence>
<dbReference type="Pfam" id="PF08818">
    <property type="entry name" value="DUF1801"/>
    <property type="match status" value="1"/>
</dbReference>
<gene>
    <name evidence="2" type="ORF">SAMN04488029_1870</name>
</gene>
<proteinExistence type="predicted"/>
<dbReference type="SUPFAM" id="SSF159888">
    <property type="entry name" value="YdhG-like"/>
    <property type="match status" value="1"/>
</dbReference>
<dbReference type="EMBL" id="FWYF01000002">
    <property type="protein sequence ID" value="SMD34147.1"/>
    <property type="molecule type" value="Genomic_DNA"/>
</dbReference>
<accession>A0A1W2GBV6</accession>
<dbReference type="AlphaFoldDB" id="A0A1W2GBV6"/>
<name>A0A1W2GBV6_REIFA</name>
<dbReference type="OrthoDB" id="960308at2"/>
<reference evidence="2 3" key="1">
    <citation type="submission" date="2017-04" db="EMBL/GenBank/DDBJ databases">
        <authorList>
            <person name="Afonso C.L."/>
            <person name="Miller P.J."/>
            <person name="Scott M.A."/>
            <person name="Spackman E."/>
            <person name="Goraichik I."/>
            <person name="Dimitrov K.M."/>
            <person name="Suarez D.L."/>
            <person name="Swayne D.E."/>
        </authorList>
    </citation>
    <scope>NUCLEOTIDE SEQUENCE [LARGE SCALE GENOMIC DNA]</scope>
    <source>
        <strain evidence="2 3">DSM 26133</strain>
    </source>
</reference>
<feature type="domain" description="YdhG-like" evidence="1">
    <location>
        <begin position="16"/>
        <end position="109"/>
    </location>
</feature>